<organism evidence="9 10">
    <name type="scientific">Eiseniibacteriota bacterium</name>
    <dbReference type="NCBI Taxonomy" id="2212470"/>
    <lineage>
        <taxon>Bacteria</taxon>
        <taxon>Candidatus Eiseniibacteriota</taxon>
    </lineage>
</organism>
<dbReference type="PANTHER" id="PTHR43378">
    <property type="entry name" value="UDP-3-O-ACYLGLUCOSAMINE N-ACYLTRANSFERASE"/>
    <property type="match status" value="1"/>
</dbReference>
<keyword evidence="3 7" id="KW-0808">Transferase</keyword>
<comment type="function">
    <text evidence="7">Catalyzes the N-acylation of UDP-3-O-acylglucosamine using 3-hydroxyacyl-ACP as the acyl donor. Is involved in the biosynthesis of lipid A, a phosphorylated glycolipid that anchors the lipopolysaccharide to the outer membrane of the cell.</text>
</comment>
<dbReference type="InterPro" id="IPR020573">
    <property type="entry name" value="UDP_GlcNAc_AcTrfase_non-rep"/>
</dbReference>
<proteinExistence type="inferred from homology"/>
<keyword evidence="1 7" id="KW-0444">Lipid biosynthesis</keyword>
<comment type="pathway">
    <text evidence="7">Bacterial outer membrane biogenesis; LPS lipid A biosynthesis.</text>
</comment>
<protein>
    <recommendedName>
        <fullName evidence="7">UDP-3-O-acylglucosamine N-acyltransferase</fullName>
        <ecNumber evidence="7">2.3.1.191</ecNumber>
    </recommendedName>
</protein>
<comment type="catalytic activity">
    <reaction evidence="7">
        <text>a UDP-3-O-[(3R)-3-hydroxyacyl]-alpha-D-glucosamine + a (3R)-hydroxyacyl-[ACP] = a UDP-2-N,3-O-bis[(3R)-3-hydroxyacyl]-alpha-D-glucosamine + holo-[ACP] + H(+)</text>
        <dbReference type="Rhea" id="RHEA:53836"/>
        <dbReference type="Rhea" id="RHEA-COMP:9685"/>
        <dbReference type="Rhea" id="RHEA-COMP:9945"/>
        <dbReference type="ChEBI" id="CHEBI:15378"/>
        <dbReference type="ChEBI" id="CHEBI:64479"/>
        <dbReference type="ChEBI" id="CHEBI:78827"/>
        <dbReference type="ChEBI" id="CHEBI:137740"/>
        <dbReference type="ChEBI" id="CHEBI:137748"/>
        <dbReference type="EC" id="2.3.1.191"/>
    </reaction>
</comment>
<comment type="caution">
    <text evidence="9">The sequence shown here is derived from an EMBL/GenBank/DDBJ whole genome shotgun (WGS) entry which is preliminary data.</text>
</comment>
<dbReference type="Proteomes" id="UP000316852">
    <property type="component" value="Unassembled WGS sequence"/>
</dbReference>
<dbReference type="Pfam" id="PF04613">
    <property type="entry name" value="LpxD"/>
    <property type="match status" value="1"/>
</dbReference>
<comment type="subunit">
    <text evidence="7">Homotrimer.</text>
</comment>
<dbReference type="InterPro" id="IPR018357">
    <property type="entry name" value="Hexapep_transf_CS"/>
</dbReference>
<evidence type="ECO:0000256" key="7">
    <source>
        <dbReference type="HAMAP-Rule" id="MF_00523"/>
    </source>
</evidence>
<dbReference type="Gene3D" id="3.40.1390.10">
    <property type="entry name" value="MurE/MurF, N-terminal domain"/>
    <property type="match status" value="1"/>
</dbReference>
<dbReference type="PANTHER" id="PTHR43378:SF2">
    <property type="entry name" value="UDP-3-O-ACYLGLUCOSAMINE N-ACYLTRANSFERASE 1, MITOCHONDRIAL-RELATED"/>
    <property type="match status" value="1"/>
</dbReference>
<name>A0A538T9W9_UNCEI</name>
<dbReference type="CDD" id="cd03352">
    <property type="entry name" value="LbH_LpxD"/>
    <property type="match status" value="1"/>
</dbReference>
<evidence type="ECO:0000256" key="3">
    <source>
        <dbReference type="ARBA" id="ARBA00022679"/>
    </source>
</evidence>
<dbReference type="EMBL" id="VBOW01000014">
    <property type="protein sequence ID" value="TMQ60377.1"/>
    <property type="molecule type" value="Genomic_DNA"/>
</dbReference>
<dbReference type="UniPathway" id="UPA00973"/>
<gene>
    <name evidence="7 9" type="primary">lpxD</name>
    <name evidence="9" type="ORF">E6K76_01710</name>
</gene>
<dbReference type="GO" id="GO:0016410">
    <property type="term" value="F:N-acyltransferase activity"/>
    <property type="evidence" value="ECO:0007669"/>
    <property type="project" value="InterPro"/>
</dbReference>
<comment type="similarity">
    <text evidence="7">Belongs to the transferase hexapeptide repeat family. LpxD subfamily.</text>
</comment>
<evidence type="ECO:0000256" key="6">
    <source>
        <dbReference type="ARBA" id="ARBA00023315"/>
    </source>
</evidence>
<accession>A0A538T9W9</accession>
<evidence type="ECO:0000259" key="8">
    <source>
        <dbReference type="Pfam" id="PF04613"/>
    </source>
</evidence>
<evidence type="ECO:0000313" key="10">
    <source>
        <dbReference type="Proteomes" id="UP000316852"/>
    </source>
</evidence>
<dbReference type="GO" id="GO:0016020">
    <property type="term" value="C:membrane"/>
    <property type="evidence" value="ECO:0007669"/>
    <property type="project" value="GOC"/>
</dbReference>
<dbReference type="NCBIfam" id="NF002060">
    <property type="entry name" value="PRK00892.1"/>
    <property type="match status" value="1"/>
</dbReference>
<dbReference type="NCBIfam" id="TIGR01853">
    <property type="entry name" value="lipid_A_lpxD"/>
    <property type="match status" value="1"/>
</dbReference>
<evidence type="ECO:0000313" key="9">
    <source>
        <dbReference type="EMBL" id="TMQ60377.1"/>
    </source>
</evidence>
<dbReference type="AlphaFoldDB" id="A0A538T9W9"/>
<evidence type="ECO:0000256" key="4">
    <source>
        <dbReference type="ARBA" id="ARBA00022737"/>
    </source>
</evidence>
<dbReference type="PROSITE" id="PS00101">
    <property type="entry name" value="HEXAPEP_TRANSFERASES"/>
    <property type="match status" value="2"/>
</dbReference>
<dbReference type="InterPro" id="IPR011004">
    <property type="entry name" value="Trimer_LpxA-like_sf"/>
</dbReference>
<dbReference type="HAMAP" id="MF_00523">
    <property type="entry name" value="LpxD"/>
    <property type="match status" value="1"/>
</dbReference>
<feature type="domain" description="UDP-3-O-[3-hydroxymyristoyl] glucosamine N-acyltransferase non-repeat region" evidence="8">
    <location>
        <begin position="22"/>
        <end position="87"/>
    </location>
</feature>
<dbReference type="GO" id="GO:0103118">
    <property type="term" value="F:UDP-3-O-[(3R)-3-hydroxyacyl]-glucosamine N-acyltransferase activity"/>
    <property type="evidence" value="ECO:0007669"/>
    <property type="project" value="UniProtKB-EC"/>
</dbReference>
<sequence length="345" mass="36263">MKVTLEAVAKAIDGTVVGDGSVEITGVAGIREAREGELTFLANPRYESYLELTQASAIIVSENHRNIGKPLIQNPNPYLAFLKAMRLFTGEAERPCAGVHPTAVVAEDAFIALDASVGPHVVIGRGASIGARAIVHAGCFIGARARVGDEVLLYPNVTVREECVLGDRVIVHSGTVVGSDGFGFVRDGDVYRKLPQVGNVLVEDDVEIGANVTIDRATTGTTRIGAGSKIDNLVQIAHNVQVGKNCIIVAQVGISGSTVLGDHVVLAGQVGIVGHIEIGAGAVVGAQSGVSKSVKPGERMFGYPALPLGQAKRIEASIRNLPELIQTVRRLKRRVAELEGPKEPR</sequence>
<dbReference type="InterPro" id="IPR001451">
    <property type="entry name" value="Hexapep"/>
</dbReference>
<dbReference type="Gene3D" id="2.160.10.10">
    <property type="entry name" value="Hexapeptide repeat proteins"/>
    <property type="match status" value="1"/>
</dbReference>
<keyword evidence="6 7" id="KW-0012">Acyltransferase</keyword>
<evidence type="ECO:0000256" key="1">
    <source>
        <dbReference type="ARBA" id="ARBA00022516"/>
    </source>
</evidence>
<keyword evidence="4 7" id="KW-0677">Repeat</keyword>
<dbReference type="InterPro" id="IPR007691">
    <property type="entry name" value="LpxD"/>
</dbReference>
<evidence type="ECO:0000256" key="2">
    <source>
        <dbReference type="ARBA" id="ARBA00022556"/>
    </source>
</evidence>
<feature type="active site" description="Proton acceptor" evidence="7">
    <location>
        <position position="238"/>
    </location>
</feature>
<dbReference type="GO" id="GO:0009245">
    <property type="term" value="P:lipid A biosynthetic process"/>
    <property type="evidence" value="ECO:0007669"/>
    <property type="project" value="UniProtKB-UniRule"/>
</dbReference>
<keyword evidence="5 7" id="KW-0443">Lipid metabolism</keyword>
<keyword evidence="2 7" id="KW-0441">Lipid A biosynthesis</keyword>
<dbReference type="EC" id="2.3.1.191" evidence="7"/>
<evidence type="ECO:0000256" key="5">
    <source>
        <dbReference type="ARBA" id="ARBA00023098"/>
    </source>
</evidence>
<dbReference type="Pfam" id="PF00132">
    <property type="entry name" value="Hexapep"/>
    <property type="match status" value="2"/>
</dbReference>
<dbReference type="SUPFAM" id="SSF51161">
    <property type="entry name" value="Trimeric LpxA-like enzymes"/>
    <property type="match status" value="1"/>
</dbReference>
<reference evidence="9 10" key="1">
    <citation type="journal article" date="2019" name="Nat. Microbiol.">
        <title>Mediterranean grassland soil C-N compound turnover is dependent on rainfall and depth, and is mediated by genomically divergent microorganisms.</title>
        <authorList>
            <person name="Diamond S."/>
            <person name="Andeer P.F."/>
            <person name="Li Z."/>
            <person name="Crits-Christoph A."/>
            <person name="Burstein D."/>
            <person name="Anantharaman K."/>
            <person name="Lane K.R."/>
            <person name="Thomas B.C."/>
            <person name="Pan C."/>
            <person name="Northen T.R."/>
            <person name="Banfield J.F."/>
        </authorList>
    </citation>
    <scope>NUCLEOTIDE SEQUENCE [LARGE SCALE GENOMIC DNA]</scope>
    <source>
        <strain evidence="9">WS_6</strain>
    </source>
</reference>